<reference evidence="3" key="3">
    <citation type="submission" date="2023-05" db="EMBL/GenBank/DDBJ databases">
        <authorList>
            <person name="Smith C.H."/>
        </authorList>
    </citation>
    <scope>NUCLEOTIDE SEQUENCE</scope>
    <source>
        <strain evidence="3">CHS0354</strain>
        <tissue evidence="3">Mantle</tissue>
    </source>
</reference>
<keyword evidence="1" id="KW-1133">Transmembrane helix</keyword>
<feature type="transmembrane region" description="Helical" evidence="1">
    <location>
        <begin position="513"/>
        <end position="531"/>
    </location>
</feature>
<reference evidence="3" key="2">
    <citation type="journal article" date="2021" name="Genome Biol. Evol.">
        <title>Developing a high-quality reference genome for a parasitic bivalve with doubly uniparental inheritance (Bivalvia: Unionida).</title>
        <authorList>
            <person name="Smith C.H."/>
        </authorList>
    </citation>
    <scope>NUCLEOTIDE SEQUENCE</scope>
    <source>
        <strain evidence="3">CHS0354</strain>
        <tissue evidence="3">Mantle</tissue>
    </source>
</reference>
<keyword evidence="1" id="KW-0472">Membrane</keyword>
<name>A0AAE0WAU5_9BIVA</name>
<feature type="transmembrane region" description="Helical" evidence="1">
    <location>
        <begin position="431"/>
        <end position="451"/>
    </location>
</feature>
<dbReference type="Proteomes" id="UP001195483">
    <property type="component" value="Unassembled WGS sequence"/>
</dbReference>
<gene>
    <name evidence="3" type="ORF">CHS0354_018391</name>
</gene>
<feature type="transmembrane region" description="Helical" evidence="1">
    <location>
        <begin position="583"/>
        <end position="603"/>
    </location>
</feature>
<dbReference type="SMART" id="SM00014">
    <property type="entry name" value="acidPPc"/>
    <property type="match status" value="1"/>
</dbReference>
<dbReference type="AlphaFoldDB" id="A0AAE0WAU5"/>
<feature type="domain" description="Phosphatidic acid phosphatase type 2/haloperoxidase" evidence="2">
    <location>
        <begin position="432"/>
        <end position="556"/>
    </location>
</feature>
<evidence type="ECO:0000256" key="1">
    <source>
        <dbReference type="SAM" id="Phobius"/>
    </source>
</evidence>
<sequence length="716" mass="81121">MTARRKKNRLTDRRRLSVLLSFLLPVVLSALFLKGCYLGHQVQGQLGVTFNRTPLTEAAAHETDPELKTLLTEIPQIVRFGIADMYLTPSGNYTSYYATEKEGITFVVTAAPKLELKPHTWWYPVVGSLPFRGYFEKAPAEQLTADMEREGFDVYMFAAPAYSTLGWFSDPVTTPMLRNGRFWMTETILHEMTHVTWFIKGEGEFNEALASFVGNTGAQDYFRKYAGDMTTDFQAVQHQKDETYRRFTDLTEQVKEKLNAIYTDTSLSTEQKLSAREIVFKQAETDILTIYPKSSEKFRRLNNARLLQISRYRDDTPVFRQLYADSNGRWDIFWSKLREQPDTYLRAPLPYTAFWLVIAAAVSWAVLIYDLDVRMSSLAYLGDREFIGDSLLPVQLIYDYGAMPAGLVIVFSLICLFNLHRFSNRQDVYAVTLPAIASVVLSSGIIINGILKTFIGRPRPEDTTLFGHDEPFVPLFSLGSDGESFASGHAAAGFVVTALFFGLYYTGYRKTAYTAYAGGLLLGILLSAARISQGAHYFSDTFWALIITQISGVWCFQSYLLLKKYIPKPIPVKDKIPGKFSRAVRAVISVLFLVLYLIGFMHAKPLYHWQNSSVNIPPEVSTLEIRIPEGKERIELEYVPDRRTGTDYLVLGSGFPWLTFQLTQDLTADGTSGVFSYHVRRPIFHFDYAARITIYVPKGLSVKISGRSDYTITSPP</sequence>
<dbReference type="EMBL" id="JAEAOA010001141">
    <property type="protein sequence ID" value="KAK3606797.1"/>
    <property type="molecule type" value="Genomic_DNA"/>
</dbReference>
<dbReference type="InterPro" id="IPR036938">
    <property type="entry name" value="PAP2/HPO_sf"/>
</dbReference>
<protein>
    <recommendedName>
        <fullName evidence="2">Phosphatidic acid phosphatase type 2/haloperoxidase domain-containing protein</fullName>
    </recommendedName>
</protein>
<feature type="transmembrane region" description="Helical" evidence="1">
    <location>
        <begin position="485"/>
        <end position="506"/>
    </location>
</feature>
<dbReference type="Pfam" id="PF10023">
    <property type="entry name" value="Aminopep"/>
    <property type="match status" value="1"/>
</dbReference>
<proteinExistence type="predicted"/>
<keyword evidence="1" id="KW-0812">Transmembrane</keyword>
<dbReference type="InterPro" id="IPR000326">
    <property type="entry name" value="PAP2/HPO"/>
</dbReference>
<evidence type="ECO:0000313" key="4">
    <source>
        <dbReference type="Proteomes" id="UP001195483"/>
    </source>
</evidence>
<dbReference type="SUPFAM" id="SSF48317">
    <property type="entry name" value="Acid phosphatase/Vanadium-dependent haloperoxidase"/>
    <property type="match status" value="1"/>
</dbReference>
<accession>A0AAE0WAU5</accession>
<feature type="transmembrane region" description="Helical" evidence="1">
    <location>
        <begin position="400"/>
        <end position="419"/>
    </location>
</feature>
<reference evidence="3" key="1">
    <citation type="journal article" date="2021" name="Genome Biol. Evol.">
        <title>A High-Quality Reference Genome for a Parasitic Bivalve with Doubly Uniparental Inheritance (Bivalvia: Unionida).</title>
        <authorList>
            <person name="Smith C.H."/>
        </authorList>
    </citation>
    <scope>NUCLEOTIDE SEQUENCE</scope>
    <source>
        <strain evidence="3">CHS0354</strain>
    </source>
</reference>
<comment type="caution">
    <text evidence="3">The sequence shown here is derived from an EMBL/GenBank/DDBJ whole genome shotgun (WGS) entry which is preliminary data.</text>
</comment>
<evidence type="ECO:0000259" key="2">
    <source>
        <dbReference type="SMART" id="SM00014"/>
    </source>
</evidence>
<feature type="transmembrane region" description="Helical" evidence="1">
    <location>
        <begin position="543"/>
        <end position="562"/>
    </location>
</feature>
<organism evidence="3 4">
    <name type="scientific">Potamilus streckersoni</name>
    <dbReference type="NCBI Taxonomy" id="2493646"/>
    <lineage>
        <taxon>Eukaryota</taxon>
        <taxon>Metazoa</taxon>
        <taxon>Spiralia</taxon>
        <taxon>Lophotrochozoa</taxon>
        <taxon>Mollusca</taxon>
        <taxon>Bivalvia</taxon>
        <taxon>Autobranchia</taxon>
        <taxon>Heteroconchia</taxon>
        <taxon>Palaeoheterodonta</taxon>
        <taxon>Unionida</taxon>
        <taxon>Unionoidea</taxon>
        <taxon>Unionidae</taxon>
        <taxon>Ambleminae</taxon>
        <taxon>Lampsilini</taxon>
        <taxon>Potamilus</taxon>
    </lineage>
</organism>
<dbReference type="Pfam" id="PF01569">
    <property type="entry name" value="PAP2"/>
    <property type="match status" value="1"/>
</dbReference>
<dbReference type="Gene3D" id="1.20.144.10">
    <property type="entry name" value="Phosphatidic acid phosphatase type 2/haloperoxidase"/>
    <property type="match status" value="1"/>
</dbReference>
<evidence type="ECO:0000313" key="3">
    <source>
        <dbReference type="EMBL" id="KAK3606797.1"/>
    </source>
</evidence>
<dbReference type="InterPro" id="IPR014553">
    <property type="entry name" value="Aminopept"/>
</dbReference>
<keyword evidence="4" id="KW-1185">Reference proteome</keyword>